<sequence length="1066" mass="113838">MSSADELAKKLEKDLEDRLAGLSSDANAGNEDDAKASEVKEEKVSPESAVHVAEDRATEHGGPDGSAQDDTESKNRVMLREEEQKGASEKLERKEEVEGHDEEPERPEVVHATPNNASKDDAQSESTEVKTMGGSGAAEAAGTAAEAADQKDEGGIEEAEEGKEDAQASGADTQDGREDRPMPLSLHSSNFETTQDKDRDLPAPPTPAKEDVALPSTQEVMQKPIPATPEHTKNSEQATSSEVEAVARAFGKTSLAAEGSPSTGSFDAPVSAGVSSSQVLSVPQQDSPSSQGSPLTPKSGGIRIGKGPPPSTPASEEKPFDFNRFLEQMRHRSAGPVGEYVRSFIKGFTKKPYRTQDQTKLIFDFLDFIAGKMRECEVWANVSDTEFENATEAMEKLVMNRLYAYTFSPAVRREGKWSVQTDDLERDRVLKQRINLFTWVTEEHLDVPRGDHSKGFIDFAMQELLKINHYKAPRDKLICILNCCKVIFGLIRHLSTEENADTFIPVLIFVVLRANPDHLISNVEYIGRFRNQERLSSESGYYLSSLMGAIAFIETMDYTSLSNITQEQFEKNVGDAVQSISTEQESLESSPGKERLHQSGFEKSTTSGGIPLASSSDMTPSSSQGGGSGDEAARALPIAPMAATLAEDTRAFFQRTGEAARAGLGASFGKPMGALGKLFQEGLDGPRMPSGSQSNPEAGTPARNESPSPSLPTSNSARSRMWGLFGVDDDGKSLGDQASPSRIQQRPSSSSYSGTASPSSTPNASATRPSSGFNLGSWSRSFRGGMDAEEEPQTPHSDELRQGPFSALASQGGPRNVAQQQGGGTQQPNAPRAQRVRPAVQGYPGAPPPQPLQQARPARKQSVDPYTLEDEPPEDSGVRTPTDDGSFDDHEGTGAGMTRLTGDTSFSSSTGSSSSHAAGATAAAAIRQQQLQQDQQRHAKSDSGSGARSRFSDLGGFLPSFLQETNSPSAGRGSREQQQQQQELTRGLSQGSAGAGAAAGVSPSSEGMDDAEASAAQAEIDRAHLAAGVETLRSIFPSTEPDVCQMVLEGCHGDVQASIDRLLEMS</sequence>
<feature type="compositionally biased region" description="Low complexity" evidence="1">
    <location>
        <begin position="977"/>
        <end position="1005"/>
    </location>
</feature>
<evidence type="ECO:0000256" key="1">
    <source>
        <dbReference type="SAM" id="MobiDB-lite"/>
    </source>
</evidence>
<feature type="compositionally biased region" description="Low complexity" evidence="1">
    <location>
        <begin position="901"/>
        <end position="934"/>
    </location>
</feature>
<dbReference type="GO" id="GO:0016192">
    <property type="term" value="P:vesicle-mediated transport"/>
    <property type="evidence" value="ECO:0007669"/>
    <property type="project" value="InterPro"/>
</dbReference>
<dbReference type="PROSITE" id="PS51140">
    <property type="entry name" value="CUE"/>
    <property type="match status" value="1"/>
</dbReference>
<feature type="region of interest" description="Disordered" evidence="1">
    <location>
        <begin position="677"/>
        <end position="1016"/>
    </location>
</feature>
<feature type="region of interest" description="Disordered" evidence="1">
    <location>
        <begin position="20"/>
        <end position="246"/>
    </location>
</feature>
<feature type="compositionally biased region" description="Low complexity" evidence="1">
    <location>
        <begin position="276"/>
        <end position="295"/>
    </location>
</feature>
<dbReference type="SUPFAM" id="SSF109993">
    <property type="entry name" value="VPS9 domain"/>
    <property type="match status" value="1"/>
</dbReference>
<evidence type="ECO:0000259" key="2">
    <source>
        <dbReference type="PROSITE" id="PS51140"/>
    </source>
</evidence>
<dbReference type="InterPro" id="IPR003123">
    <property type="entry name" value="VPS9"/>
</dbReference>
<organism evidence="4 5">
    <name type="scientific">Acaromyces ingoldii</name>
    <dbReference type="NCBI Taxonomy" id="215250"/>
    <lineage>
        <taxon>Eukaryota</taxon>
        <taxon>Fungi</taxon>
        <taxon>Dikarya</taxon>
        <taxon>Basidiomycota</taxon>
        <taxon>Ustilaginomycotina</taxon>
        <taxon>Exobasidiomycetes</taxon>
        <taxon>Exobasidiales</taxon>
        <taxon>Cryptobasidiaceae</taxon>
        <taxon>Acaromyces</taxon>
    </lineage>
</organism>
<feature type="compositionally biased region" description="Basic and acidic residues" evidence="1">
    <location>
        <begin position="32"/>
        <end position="45"/>
    </location>
</feature>
<dbReference type="InterPro" id="IPR003892">
    <property type="entry name" value="CUE"/>
</dbReference>
<accession>A0A316YRZ9</accession>
<dbReference type="CDD" id="cd14279">
    <property type="entry name" value="CUE"/>
    <property type="match status" value="1"/>
</dbReference>
<dbReference type="InterPro" id="IPR009060">
    <property type="entry name" value="UBA-like_sf"/>
</dbReference>
<dbReference type="Pfam" id="PF18151">
    <property type="entry name" value="DUF5601"/>
    <property type="match status" value="1"/>
</dbReference>
<name>A0A316YRZ9_9BASI</name>
<feature type="compositionally biased region" description="Low complexity" evidence="1">
    <location>
        <begin position="739"/>
        <end position="771"/>
    </location>
</feature>
<dbReference type="PANTHER" id="PTHR23101:SF25">
    <property type="entry name" value="GTPASE-ACTIVATING PROTEIN AND VPS9 DOMAIN-CONTAINING PROTEIN 1"/>
    <property type="match status" value="1"/>
</dbReference>
<dbReference type="InParanoid" id="A0A316YRZ9"/>
<dbReference type="Gene3D" id="1.10.246.120">
    <property type="match status" value="1"/>
</dbReference>
<feature type="compositionally biased region" description="Basic and acidic residues" evidence="1">
    <location>
        <begin position="52"/>
        <end position="62"/>
    </location>
</feature>
<dbReference type="Gene3D" id="1.10.8.10">
    <property type="entry name" value="DNA helicase RuvA subunit, C-terminal domain"/>
    <property type="match status" value="1"/>
</dbReference>
<dbReference type="GO" id="GO:0005829">
    <property type="term" value="C:cytosol"/>
    <property type="evidence" value="ECO:0007669"/>
    <property type="project" value="TreeGrafter"/>
</dbReference>
<dbReference type="STRING" id="215250.A0A316YRZ9"/>
<dbReference type="Proteomes" id="UP000245768">
    <property type="component" value="Unassembled WGS sequence"/>
</dbReference>
<dbReference type="Pfam" id="PF02845">
    <property type="entry name" value="CUE"/>
    <property type="match status" value="1"/>
</dbReference>
<dbReference type="PROSITE" id="PS51205">
    <property type="entry name" value="VPS9"/>
    <property type="match status" value="1"/>
</dbReference>
<evidence type="ECO:0000313" key="4">
    <source>
        <dbReference type="EMBL" id="PWN91438.1"/>
    </source>
</evidence>
<feature type="domain" description="CUE" evidence="2">
    <location>
        <begin position="1024"/>
        <end position="1066"/>
    </location>
</feature>
<dbReference type="InterPro" id="IPR045046">
    <property type="entry name" value="Vps9-like"/>
</dbReference>
<dbReference type="InterPro" id="IPR041545">
    <property type="entry name" value="DUF5601"/>
</dbReference>
<dbReference type="OrthoDB" id="300289at2759"/>
<dbReference type="RefSeq" id="XP_025378636.1">
    <property type="nucleotide sequence ID" value="XM_025520997.1"/>
</dbReference>
<dbReference type="Pfam" id="PF02204">
    <property type="entry name" value="VPS9"/>
    <property type="match status" value="1"/>
</dbReference>
<dbReference type="SUPFAM" id="SSF46934">
    <property type="entry name" value="UBA-like"/>
    <property type="match status" value="1"/>
</dbReference>
<dbReference type="GO" id="GO:0030139">
    <property type="term" value="C:endocytic vesicle"/>
    <property type="evidence" value="ECO:0007669"/>
    <property type="project" value="TreeGrafter"/>
</dbReference>
<reference evidence="4 5" key="1">
    <citation type="journal article" date="2018" name="Mol. Biol. Evol.">
        <title>Broad Genomic Sampling Reveals a Smut Pathogenic Ancestry of the Fungal Clade Ustilaginomycotina.</title>
        <authorList>
            <person name="Kijpornyongpan T."/>
            <person name="Mondo S.J."/>
            <person name="Barry K."/>
            <person name="Sandor L."/>
            <person name="Lee J."/>
            <person name="Lipzen A."/>
            <person name="Pangilinan J."/>
            <person name="LaButti K."/>
            <person name="Hainaut M."/>
            <person name="Henrissat B."/>
            <person name="Grigoriev I.V."/>
            <person name="Spatafora J.W."/>
            <person name="Aime M.C."/>
        </authorList>
    </citation>
    <scope>NUCLEOTIDE SEQUENCE [LARGE SCALE GENOMIC DNA]</scope>
    <source>
        <strain evidence="4 5">MCA 4198</strain>
    </source>
</reference>
<feature type="compositionally biased region" description="Polar residues" evidence="1">
    <location>
        <begin position="690"/>
        <end position="718"/>
    </location>
</feature>
<feature type="compositionally biased region" description="Polar residues" evidence="1">
    <location>
        <begin position="578"/>
        <end position="589"/>
    </location>
</feature>
<dbReference type="Gene3D" id="1.20.1050.80">
    <property type="entry name" value="VPS9 domain"/>
    <property type="match status" value="1"/>
</dbReference>
<evidence type="ECO:0008006" key="6">
    <source>
        <dbReference type="Google" id="ProtNLM"/>
    </source>
</evidence>
<dbReference type="GO" id="GO:0005085">
    <property type="term" value="F:guanyl-nucleotide exchange factor activity"/>
    <property type="evidence" value="ECO:0007669"/>
    <property type="project" value="InterPro"/>
</dbReference>
<dbReference type="GO" id="GO:0043130">
    <property type="term" value="F:ubiquitin binding"/>
    <property type="evidence" value="ECO:0007669"/>
    <property type="project" value="InterPro"/>
</dbReference>
<feature type="region of interest" description="Disordered" evidence="1">
    <location>
        <begin position="276"/>
        <end position="318"/>
    </location>
</feature>
<dbReference type="SMART" id="SM00167">
    <property type="entry name" value="VPS9"/>
    <property type="match status" value="1"/>
</dbReference>
<dbReference type="InterPro" id="IPR037191">
    <property type="entry name" value="VPS9_dom_sf"/>
</dbReference>
<feature type="compositionally biased region" description="Basic and acidic residues" evidence="1">
    <location>
        <begin position="71"/>
        <end position="97"/>
    </location>
</feature>
<gene>
    <name evidence="4" type="ORF">FA10DRAFT_265294</name>
</gene>
<dbReference type="AlphaFoldDB" id="A0A316YRZ9"/>
<evidence type="ECO:0000259" key="3">
    <source>
        <dbReference type="PROSITE" id="PS51205"/>
    </source>
</evidence>
<keyword evidence="5" id="KW-1185">Reference proteome</keyword>
<feature type="compositionally biased region" description="Low complexity" evidence="1">
    <location>
        <begin position="137"/>
        <end position="147"/>
    </location>
</feature>
<evidence type="ECO:0000313" key="5">
    <source>
        <dbReference type="Proteomes" id="UP000245768"/>
    </source>
</evidence>
<feature type="compositionally biased region" description="Polar residues" evidence="1">
    <location>
        <begin position="601"/>
        <end position="623"/>
    </location>
</feature>
<feature type="region of interest" description="Disordered" evidence="1">
    <location>
        <begin position="575"/>
        <end position="632"/>
    </location>
</feature>
<protein>
    <recommendedName>
        <fullName evidence="6">VPS9 domain-containing protein</fullName>
    </recommendedName>
</protein>
<dbReference type="GO" id="GO:0031267">
    <property type="term" value="F:small GTPase binding"/>
    <property type="evidence" value="ECO:0007669"/>
    <property type="project" value="TreeGrafter"/>
</dbReference>
<dbReference type="PANTHER" id="PTHR23101">
    <property type="entry name" value="RAB GDP/GTP EXCHANGE FACTOR"/>
    <property type="match status" value="1"/>
</dbReference>
<proteinExistence type="predicted"/>
<dbReference type="EMBL" id="KZ819635">
    <property type="protein sequence ID" value="PWN91438.1"/>
    <property type="molecule type" value="Genomic_DNA"/>
</dbReference>
<feature type="domain" description="VPS9" evidence="3">
    <location>
        <begin position="424"/>
        <end position="562"/>
    </location>
</feature>
<dbReference type="GeneID" id="37042913"/>